<reference evidence="2 3" key="1">
    <citation type="submission" date="2020-08" db="EMBL/GenBank/DDBJ databases">
        <title>Draft genome sequencing of an Anaerocolumna strain isolated from anoxic soil subjected to BSD treatment.</title>
        <authorList>
            <person name="Uek A."/>
            <person name="Tonouchi A."/>
        </authorList>
    </citation>
    <scope>NUCLEOTIDE SEQUENCE [LARGE SCALE GENOMIC DNA]</scope>
    <source>
        <strain evidence="2 3">CTTW</strain>
    </source>
</reference>
<feature type="domain" description="YdhG-like" evidence="1">
    <location>
        <begin position="17"/>
        <end position="111"/>
    </location>
</feature>
<organism evidence="2 3">
    <name type="scientific">Anaerocolumna chitinilytica</name>
    <dbReference type="NCBI Taxonomy" id="1727145"/>
    <lineage>
        <taxon>Bacteria</taxon>
        <taxon>Bacillati</taxon>
        <taxon>Bacillota</taxon>
        <taxon>Clostridia</taxon>
        <taxon>Lachnospirales</taxon>
        <taxon>Lachnospiraceae</taxon>
        <taxon>Anaerocolumna</taxon>
    </lineage>
</organism>
<evidence type="ECO:0000313" key="2">
    <source>
        <dbReference type="EMBL" id="BCJ99061.1"/>
    </source>
</evidence>
<evidence type="ECO:0000259" key="1">
    <source>
        <dbReference type="Pfam" id="PF08818"/>
    </source>
</evidence>
<dbReference type="AlphaFoldDB" id="A0A7I8DP62"/>
<dbReference type="EMBL" id="AP023368">
    <property type="protein sequence ID" value="BCJ99061.1"/>
    <property type="molecule type" value="Genomic_DNA"/>
</dbReference>
<keyword evidence="3" id="KW-1185">Reference proteome</keyword>
<dbReference type="SUPFAM" id="SSF159888">
    <property type="entry name" value="YdhG-like"/>
    <property type="match status" value="1"/>
</dbReference>
<gene>
    <name evidence="2" type="primary">fra</name>
    <name evidence="2" type="ORF">bsdcttw_21020</name>
</gene>
<name>A0A7I8DP62_9FIRM</name>
<dbReference type="KEGG" id="acht:bsdcttw_21020"/>
<dbReference type="RefSeq" id="WP_185259342.1">
    <property type="nucleotide sequence ID" value="NZ_AP023368.1"/>
</dbReference>
<dbReference type="Proteomes" id="UP000515703">
    <property type="component" value="Chromosome"/>
</dbReference>
<dbReference type="Pfam" id="PF08818">
    <property type="entry name" value="DUF1801"/>
    <property type="match status" value="1"/>
</dbReference>
<dbReference type="Gene3D" id="3.90.1150.200">
    <property type="match status" value="1"/>
</dbReference>
<accession>A0A7I8DP62</accession>
<proteinExistence type="predicted"/>
<protein>
    <submittedName>
        <fullName evidence="2">Intracellular iron chaperone frataxin</fullName>
    </submittedName>
</protein>
<dbReference type="InterPro" id="IPR014922">
    <property type="entry name" value="YdhG-like"/>
</dbReference>
<evidence type="ECO:0000313" key="3">
    <source>
        <dbReference type="Proteomes" id="UP000515703"/>
    </source>
</evidence>
<sequence>MEAFADYLAGIDNVEYRSRMEEIFNWVADKYPNLVPKFAWKQPMFTDHGTFIIGFSASKQHMAVAPEEAGILRFAKEITQAGYDSTKGLIRIPWSSPVDFTLLEKIIEFNIADKAECTNFWRK</sequence>
<reference evidence="2 3" key="2">
    <citation type="submission" date="2020-08" db="EMBL/GenBank/DDBJ databases">
        <authorList>
            <person name="Ueki A."/>
            <person name="Tonouchi A."/>
        </authorList>
    </citation>
    <scope>NUCLEOTIDE SEQUENCE [LARGE SCALE GENOMIC DNA]</scope>
    <source>
        <strain evidence="2 3">CTTW</strain>
    </source>
</reference>